<evidence type="ECO:0000259" key="8">
    <source>
        <dbReference type="Pfam" id="PF05699"/>
    </source>
</evidence>
<dbReference type="GO" id="GO:0003677">
    <property type="term" value="F:DNA binding"/>
    <property type="evidence" value="ECO:0007669"/>
    <property type="project" value="UniProtKB-KW"/>
</dbReference>
<dbReference type="EMBL" id="CAJVPS010009674">
    <property type="protein sequence ID" value="CAG8652439.1"/>
    <property type="molecule type" value="Genomic_DNA"/>
</dbReference>
<dbReference type="InterPro" id="IPR025525">
    <property type="entry name" value="hAT-like_transposase_RNase-H"/>
</dbReference>
<evidence type="ECO:0000313" key="11">
    <source>
        <dbReference type="Proteomes" id="UP000789508"/>
    </source>
</evidence>
<keyword evidence="5" id="KW-0238">DNA-binding</keyword>
<reference evidence="10" key="1">
    <citation type="submission" date="2021-06" db="EMBL/GenBank/DDBJ databases">
        <authorList>
            <person name="Kallberg Y."/>
            <person name="Tangrot J."/>
            <person name="Rosling A."/>
        </authorList>
    </citation>
    <scope>NUCLEOTIDE SEQUENCE</scope>
    <source>
        <strain evidence="10">FL130A</strain>
    </source>
</reference>
<comment type="subcellular location">
    <subcellularLocation>
        <location evidence="1">Nucleus</location>
    </subcellularLocation>
</comment>
<dbReference type="PANTHER" id="PTHR46481:SF10">
    <property type="entry name" value="ZINC FINGER BED DOMAIN-CONTAINING PROTEIN 39"/>
    <property type="match status" value="1"/>
</dbReference>
<dbReference type="Pfam" id="PF14372">
    <property type="entry name" value="hAT-like_RNase-H"/>
    <property type="match status" value="1"/>
</dbReference>
<evidence type="ECO:0000259" key="9">
    <source>
        <dbReference type="Pfam" id="PF14372"/>
    </source>
</evidence>
<evidence type="ECO:0000256" key="7">
    <source>
        <dbReference type="SAM" id="MobiDB-lite"/>
    </source>
</evidence>
<accession>A0A9N9H4F8</accession>
<dbReference type="Pfam" id="PF05699">
    <property type="entry name" value="Dimer_Tnp_hAT"/>
    <property type="match status" value="1"/>
</dbReference>
<evidence type="ECO:0000256" key="5">
    <source>
        <dbReference type="ARBA" id="ARBA00023125"/>
    </source>
</evidence>
<organism evidence="10 11">
    <name type="scientific">Ambispora leptoticha</name>
    <dbReference type="NCBI Taxonomy" id="144679"/>
    <lineage>
        <taxon>Eukaryota</taxon>
        <taxon>Fungi</taxon>
        <taxon>Fungi incertae sedis</taxon>
        <taxon>Mucoromycota</taxon>
        <taxon>Glomeromycotina</taxon>
        <taxon>Glomeromycetes</taxon>
        <taxon>Archaeosporales</taxon>
        <taxon>Ambisporaceae</taxon>
        <taxon>Ambispora</taxon>
    </lineage>
</organism>
<evidence type="ECO:0000256" key="1">
    <source>
        <dbReference type="ARBA" id="ARBA00004123"/>
    </source>
</evidence>
<feature type="compositionally biased region" description="Polar residues" evidence="7">
    <location>
        <begin position="1"/>
        <end position="17"/>
    </location>
</feature>
<dbReference type="Proteomes" id="UP000789508">
    <property type="component" value="Unassembled WGS sequence"/>
</dbReference>
<keyword evidence="3" id="KW-0863">Zinc-finger</keyword>
<dbReference type="OrthoDB" id="2445583at2759"/>
<name>A0A9N9H4F8_9GLOM</name>
<dbReference type="InterPro" id="IPR008906">
    <property type="entry name" value="HATC_C_dom"/>
</dbReference>
<sequence>MSLNQNLQNSAPTSNTLPRPDESFVIELSSDFNKETSAEGTEELFFNTGTGISTIKRHFESNHKSEYHQLLQLSPPRAVEYYGVRDEKKIKRLNGRKILSMTADNASNMDACGEHLASMLEYHYDNNAFCRLRCAAHILNLAVVNGLSMIDESTKKARNFSSHIRRSQPCLEELKKIFAMKNQPVLMPELDCETRWNSLYLMLSKLYKIKDMTDILVVSMPQLKQQYMTIQDWNNIQIVITLLEPIYEATKLLSSSTHPTIGDVRTVFFVIVTHLTEAKREINSTKSRISEKILEKLDKYWNELQSSLPEAVLLDPSSKFSTFYSSYERNYVRQIINKTYKNYAPSDNGTTNQIPCLSQFSSARDYFRNQLKRTYDDMSVSCNVLDEYLNMPDENVDTLAFWKSKSSNIKWVPLVKMARDYLVAQATSVPSEQAFSLAKHTINAVRNRLEDEK</sequence>
<keyword evidence="11" id="KW-1185">Reference proteome</keyword>
<dbReference type="SUPFAM" id="SSF53098">
    <property type="entry name" value="Ribonuclease H-like"/>
    <property type="match status" value="1"/>
</dbReference>
<dbReference type="PANTHER" id="PTHR46481">
    <property type="entry name" value="ZINC FINGER BED DOMAIN-CONTAINING PROTEIN 4"/>
    <property type="match status" value="1"/>
</dbReference>
<keyword evidence="2" id="KW-0479">Metal-binding</keyword>
<feature type="domain" description="hAT-like transposase RNase-H fold" evidence="9">
    <location>
        <begin position="254"/>
        <end position="333"/>
    </location>
</feature>
<protein>
    <submittedName>
        <fullName evidence="10">3578_t:CDS:1</fullName>
    </submittedName>
</protein>
<dbReference type="GO" id="GO:0046983">
    <property type="term" value="F:protein dimerization activity"/>
    <property type="evidence" value="ECO:0007669"/>
    <property type="project" value="InterPro"/>
</dbReference>
<dbReference type="GO" id="GO:0008270">
    <property type="term" value="F:zinc ion binding"/>
    <property type="evidence" value="ECO:0007669"/>
    <property type="project" value="UniProtKB-KW"/>
</dbReference>
<dbReference type="AlphaFoldDB" id="A0A9N9H4F8"/>
<keyword evidence="4" id="KW-0862">Zinc</keyword>
<keyword evidence="6" id="KW-0539">Nucleus</keyword>
<feature type="region of interest" description="Disordered" evidence="7">
    <location>
        <begin position="1"/>
        <end position="21"/>
    </location>
</feature>
<evidence type="ECO:0000256" key="3">
    <source>
        <dbReference type="ARBA" id="ARBA00022771"/>
    </source>
</evidence>
<comment type="caution">
    <text evidence="10">The sequence shown here is derived from an EMBL/GenBank/DDBJ whole genome shotgun (WGS) entry which is preliminary data.</text>
</comment>
<evidence type="ECO:0000313" key="10">
    <source>
        <dbReference type="EMBL" id="CAG8652439.1"/>
    </source>
</evidence>
<feature type="non-terminal residue" evidence="10">
    <location>
        <position position="453"/>
    </location>
</feature>
<dbReference type="InterPro" id="IPR052035">
    <property type="entry name" value="ZnF_BED_domain_contain"/>
</dbReference>
<gene>
    <name evidence="10" type="ORF">ALEPTO_LOCUS10062</name>
</gene>
<evidence type="ECO:0000256" key="6">
    <source>
        <dbReference type="ARBA" id="ARBA00023242"/>
    </source>
</evidence>
<feature type="domain" description="HAT C-terminal dimerisation" evidence="8">
    <location>
        <begin position="386"/>
        <end position="452"/>
    </location>
</feature>
<dbReference type="InterPro" id="IPR012337">
    <property type="entry name" value="RNaseH-like_sf"/>
</dbReference>
<evidence type="ECO:0000256" key="4">
    <source>
        <dbReference type="ARBA" id="ARBA00022833"/>
    </source>
</evidence>
<dbReference type="GO" id="GO:0005634">
    <property type="term" value="C:nucleus"/>
    <property type="evidence" value="ECO:0007669"/>
    <property type="project" value="UniProtKB-SubCell"/>
</dbReference>
<proteinExistence type="predicted"/>
<evidence type="ECO:0000256" key="2">
    <source>
        <dbReference type="ARBA" id="ARBA00022723"/>
    </source>
</evidence>